<dbReference type="PANTHER" id="PTHR31308:SF3">
    <property type="entry name" value="ENDOGLYCOCERAMIDASE"/>
    <property type="match status" value="1"/>
</dbReference>
<dbReference type="GO" id="GO:0016042">
    <property type="term" value="P:lipid catabolic process"/>
    <property type="evidence" value="ECO:0007669"/>
    <property type="project" value="UniProtKB-ARBA"/>
</dbReference>
<dbReference type="InterPro" id="IPR001547">
    <property type="entry name" value="Glyco_hydro_5"/>
</dbReference>
<sequence>MRVRRTAAALSLATAAVLSGAAMPVEAAAHQASYPQGDRHQRADFPTGTVTTADGRTHLTDSAGRVLQLRGFNVDKYAEATEADLRSAAEHGFTLVRVAISWNRLEPTRGRLDRTELDRLHRVLNWAEKYGLLALVDFHQDVYGPKFGGGDRGIPLWATRDDGLPFEEDPDDWFAGYFQPAVQAAFTHLYDDPDLRRWQADFYTRLARELRDHRSLLGYDLFNEPSGPIPGDPTDPAVLVAASAELEQGRLAEMYRRLITAVRQVDSRSWLFVEPTVLVGQGVPTQLPGFGDPRSGADRLGYAPHFYDTAVEAGRDWDPSGGFVENYLAAISAYPRANHLPVLVGEWGPPNSRTPGNTELVKRQVAAMNGFASGWAMWYWCKGGGGYCALGPDGRPAPGNEPVFGPYARALAGTPGTESYQGGSYTLTFVTGGRTAGGSGGWTEISLPGTAYPNGVKVTVSGARASVLDVDQPRGDRAGVARVLLPLVRPGTVVTVRISGS</sequence>
<evidence type="ECO:0000256" key="3">
    <source>
        <dbReference type="ARBA" id="ARBA00023295"/>
    </source>
</evidence>
<dbReference type="GO" id="GO:0000272">
    <property type="term" value="P:polysaccharide catabolic process"/>
    <property type="evidence" value="ECO:0007669"/>
    <property type="project" value="InterPro"/>
</dbReference>
<name>A0A7W7SAF4_9ACTN</name>
<dbReference type="GO" id="GO:0047876">
    <property type="term" value="F:endoglycosylceramidase activity"/>
    <property type="evidence" value="ECO:0007669"/>
    <property type="project" value="UniProtKB-EC"/>
</dbReference>
<feature type="signal peptide" evidence="5">
    <location>
        <begin position="1"/>
        <end position="27"/>
    </location>
</feature>
<keyword evidence="3 4" id="KW-0326">Glycosidase</keyword>
<evidence type="ECO:0000313" key="8">
    <source>
        <dbReference type="EMBL" id="MBB4946462.1"/>
    </source>
</evidence>
<keyword evidence="2 4" id="KW-0378">Hydrolase</keyword>
<dbReference type="EMBL" id="JACHJR010000001">
    <property type="protein sequence ID" value="MBB4946462.1"/>
    <property type="molecule type" value="Genomic_DNA"/>
</dbReference>
<evidence type="ECO:0000259" key="7">
    <source>
        <dbReference type="Pfam" id="PF18564"/>
    </source>
</evidence>
<keyword evidence="9" id="KW-1185">Reference proteome</keyword>
<dbReference type="EC" id="3.2.1.123" evidence="8"/>
<feature type="domain" description="Glycoside hydrolase family 5" evidence="6">
    <location>
        <begin position="61"/>
        <end position="382"/>
    </location>
</feature>
<evidence type="ECO:0000256" key="1">
    <source>
        <dbReference type="ARBA" id="ARBA00005641"/>
    </source>
</evidence>
<accession>A0A7W7SAF4</accession>
<dbReference type="InterPro" id="IPR013780">
    <property type="entry name" value="Glyco_hydro_b"/>
</dbReference>
<dbReference type="InterPro" id="IPR017853">
    <property type="entry name" value="GH"/>
</dbReference>
<evidence type="ECO:0000259" key="6">
    <source>
        <dbReference type="Pfam" id="PF00150"/>
    </source>
</evidence>
<comment type="caution">
    <text evidence="8">The sequence shown here is derived from an EMBL/GenBank/DDBJ whole genome shotgun (WGS) entry which is preliminary data.</text>
</comment>
<reference evidence="8 9" key="1">
    <citation type="submission" date="2020-08" db="EMBL/GenBank/DDBJ databases">
        <title>Sequencing the genomes of 1000 actinobacteria strains.</title>
        <authorList>
            <person name="Klenk H.-P."/>
        </authorList>
    </citation>
    <scope>NUCLEOTIDE SEQUENCE [LARGE SCALE GENOMIC DNA]</scope>
    <source>
        <strain evidence="8 9">DSM 44786</strain>
    </source>
</reference>
<dbReference type="Pfam" id="PF18564">
    <property type="entry name" value="Glyco_hydro_5_C"/>
    <property type="match status" value="1"/>
</dbReference>
<feature type="chain" id="PRO_5030978365" evidence="5">
    <location>
        <begin position="28"/>
        <end position="501"/>
    </location>
</feature>
<evidence type="ECO:0000256" key="2">
    <source>
        <dbReference type="ARBA" id="ARBA00022801"/>
    </source>
</evidence>
<evidence type="ECO:0000256" key="4">
    <source>
        <dbReference type="RuleBase" id="RU361153"/>
    </source>
</evidence>
<organism evidence="8 9">
    <name type="scientific">Kitasatospora gansuensis</name>
    <dbReference type="NCBI Taxonomy" id="258050"/>
    <lineage>
        <taxon>Bacteria</taxon>
        <taxon>Bacillati</taxon>
        <taxon>Actinomycetota</taxon>
        <taxon>Actinomycetes</taxon>
        <taxon>Kitasatosporales</taxon>
        <taxon>Streptomycetaceae</taxon>
        <taxon>Kitasatospora</taxon>
    </lineage>
</organism>
<dbReference type="Proteomes" id="UP000573327">
    <property type="component" value="Unassembled WGS sequence"/>
</dbReference>
<dbReference type="InterPro" id="IPR052066">
    <property type="entry name" value="Glycosphingolipid_Hydrolases"/>
</dbReference>
<dbReference type="SUPFAM" id="SSF51445">
    <property type="entry name" value="(Trans)glycosidases"/>
    <property type="match status" value="1"/>
</dbReference>
<dbReference type="PANTHER" id="PTHR31308">
    <property type="match status" value="1"/>
</dbReference>
<dbReference type="Pfam" id="PF00150">
    <property type="entry name" value="Cellulase"/>
    <property type="match status" value="1"/>
</dbReference>
<dbReference type="GO" id="GO:1901136">
    <property type="term" value="P:carbohydrate derivative catabolic process"/>
    <property type="evidence" value="ECO:0007669"/>
    <property type="project" value="UniProtKB-ARBA"/>
</dbReference>
<dbReference type="AlphaFoldDB" id="A0A7W7SAF4"/>
<gene>
    <name evidence="8" type="ORF">F4556_001997</name>
</gene>
<keyword evidence="5" id="KW-0732">Signal</keyword>
<evidence type="ECO:0000256" key="5">
    <source>
        <dbReference type="SAM" id="SignalP"/>
    </source>
</evidence>
<feature type="domain" description="Glycoside hydrolase family 5 C-terminal" evidence="7">
    <location>
        <begin position="406"/>
        <end position="471"/>
    </location>
</feature>
<comment type="similarity">
    <text evidence="1 4">Belongs to the glycosyl hydrolase 5 (cellulase A) family.</text>
</comment>
<dbReference type="InterPro" id="IPR041036">
    <property type="entry name" value="GH5_C"/>
</dbReference>
<dbReference type="Gene3D" id="2.60.40.1180">
    <property type="entry name" value="Golgi alpha-mannosidase II"/>
    <property type="match status" value="1"/>
</dbReference>
<evidence type="ECO:0000313" key="9">
    <source>
        <dbReference type="Proteomes" id="UP000573327"/>
    </source>
</evidence>
<protein>
    <submittedName>
        <fullName evidence="8">Endoglycosylceramidase</fullName>
        <ecNumber evidence="8">3.2.1.123</ecNumber>
    </submittedName>
</protein>
<dbReference type="RefSeq" id="WP_313068232.1">
    <property type="nucleotide sequence ID" value="NZ_JACHJR010000001.1"/>
</dbReference>
<proteinExistence type="inferred from homology"/>
<dbReference type="Gene3D" id="3.20.20.80">
    <property type="entry name" value="Glycosidases"/>
    <property type="match status" value="1"/>
</dbReference>